<proteinExistence type="predicted"/>
<dbReference type="AlphaFoldDB" id="A0A9D1NII6"/>
<evidence type="ECO:0000313" key="2">
    <source>
        <dbReference type="EMBL" id="HIV03217.1"/>
    </source>
</evidence>
<reference evidence="2" key="2">
    <citation type="journal article" date="2021" name="PeerJ">
        <title>Extensive microbial diversity within the chicken gut microbiome revealed by metagenomics and culture.</title>
        <authorList>
            <person name="Gilroy R."/>
            <person name="Ravi A."/>
            <person name="Getino M."/>
            <person name="Pursley I."/>
            <person name="Horton D.L."/>
            <person name="Alikhan N.F."/>
            <person name="Baker D."/>
            <person name="Gharbi K."/>
            <person name="Hall N."/>
            <person name="Watson M."/>
            <person name="Adriaenssens E.M."/>
            <person name="Foster-Nyarko E."/>
            <person name="Jarju S."/>
            <person name="Secka A."/>
            <person name="Antonio M."/>
            <person name="Oren A."/>
            <person name="Chaudhuri R.R."/>
            <person name="La Ragione R."/>
            <person name="Hildebrand F."/>
            <person name="Pallen M.J."/>
        </authorList>
    </citation>
    <scope>NUCLEOTIDE SEQUENCE</scope>
    <source>
        <strain evidence="2">4920</strain>
    </source>
</reference>
<accession>A0A9D1NII6</accession>
<gene>
    <name evidence="2" type="ORF">IAC74_06540</name>
</gene>
<keyword evidence="1" id="KW-1133">Transmembrane helix</keyword>
<dbReference type="Proteomes" id="UP000886743">
    <property type="component" value="Unassembled WGS sequence"/>
</dbReference>
<comment type="caution">
    <text evidence="2">The sequence shown here is derived from an EMBL/GenBank/DDBJ whole genome shotgun (WGS) entry which is preliminary data.</text>
</comment>
<keyword evidence="1" id="KW-0472">Membrane</keyword>
<evidence type="ECO:0000256" key="1">
    <source>
        <dbReference type="SAM" id="Phobius"/>
    </source>
</evidence>
<reference evidence="2" key="1">
    <citation type="submission" date="2020-10" db="EMBL/GenBank/DDBJ databases">
        <authorList>
            <person name="Gilroy R."/>
        </authorList>
    </citation>
    <scope>NUCLEOTIDE SEQUENCE</scope>
    <source>
        <strain evidence="2">4920</strain>
    </source>
</reference>
<protein>
    <submittedName>
        <fullName evidence="2">Uncharacterized protein</fullName>
    </submittedName>
</protein>
<dbReference type="EMBL" id="DVOF01000193">
    <property type="protein sequence ID" value="HIV03217.1"/>
    <property type="molecule type" value="Genomic_DNA"/>
</dbReference>
<name>A0A9D1NII6_9FIRM</name>
<evidence type="ECO:0000313" key="3">
    <source>
        <dbReference type="Proteomes" id="UP000886743"/>
    </source>
</evidence>
<sequence>MKSKFRRAIVITAVSAVTLFVLYQGLVLLYVFVPWSVPWVGNILIANPPAPVVKYGEFPFRLTYEIGGSQHVIEDTIICKFSGFETRGTAGKYRKWEDYLKSGKERITLLDCRDMKLMDRWGNRILELYFDYGNAQYYMGDEAPNRGGISNSVPYMYQKAGGSIGFSAISVDEAYETYQIKLINWEASPPVQNNFQ</sequence>
<organism evidence="2 3">
    <name type="scientific">Candidatus Aphodoplasma excrementigallinarum</name>
    <dbReference type="NCBI Taxonomy" id="2840673"/>
    <lineage>
        <taxon>Bacteria</taxon>
        <taxon>Bacillati</taxon>
        <taxon>Bacillota</taxon>
        <taxon>Clostridia</taxon>
        <taxon>Eubacteriales</taxon>
        <taxon>Candidatus Aphodoplasma</taxon>
    </lineage>
</organism>
<feature type="transmembrane region" description="Helical" evidence="1">
    <location>
        <begin position="9"/>
        <end position="33"/>
    </location>
</feature>
<keyword evidence="1" id="KW-0812">Transmembrane</keyword>